<name>A0A382SS55_9ZZZZ</name>
<evidence type="ECO:0000313" key="2">
    <source>
        <dbReference type="EMBL" id="SVD12018.1"/>
    </source>
</evidence>
<dbReference type="AlphaFoldDB" id="A0A382SS55"/>
<organism evidence="2">
    <name type="scientific">marine metagenome</name>
    <dbReference type="NCBI Taxonomy" id="408172"/>
    <lineage>
        <taxon>unclassified sequences</taxon>
        <taxon>metagenomes</taxon>
        <taxon>ecological metagenomes</taxon>
    </lineage>
</organism>
<feature type="region of interest" description="Disordered" evidence="1">
    <location>
        <begin position="1"/>
        <end position="34"/>
    </location>
</feature>
<gene>
    <name evidence="2" type="ORF">METZ01_LOCUS364872</name>
</gene>
<proteinExistence type="predicted"/>
<reference evidence="2" key="1">
    <citation type="submission" date="2018-05" db="EMBL/GenBank/DDBJ databases">
        <authorList>
            <person name="Lanie J.A."/>
            <person name="Ng W.-L."/>
            <person name="Kazmierczak K.M."/>
            <person name="Andrzejewski T.M."/>
            <person name="Davidsen T.M."/>
            <person name="Wayne K.J."/>
            <person name="Tettelin H."/>
            <person name="Glass J.I."/>
            <person name="Rusch D."/>
            <person name="Podicherti R."/>
            <person name="Tsui H.-C.T."/>
            <person name="Winkler M.E."/>
        </authorList>
    </citation>
    <scope>NUCLEOTIDE SEQUENCE</scope>
</reference>
<protein>
    <submittedName>
        <fullName evidence="2">Uncharacterized protein</fullName>
    </submittedName>
</protein>
<dbReference type="EMBL" id="UINC01130756">
    <property type="protein sequence ID" value="SVD12018.1"/>
    <property type="molecule type" value="Genomic_DNA"/>
</dbReference>
<feature type="non-terminal residue" evidence="2">
    <location>
        <position position="1"/>
    </location>
</feature>
<sequence>SSVTDRPLRPANHRRLGRLLPHQQANGTQTRPPALKLSTRRFYPVLALVSKSCPRLKGRSSTRYSPVRHSTRHRSDFLVRLACIRHAASVRSEPGSNSQVLILLLYKLTLPELKKFRKSQARSSSCLFLILLPKICFAKLFNIETNLDFVK</sequence>
<evidence type="ECO:0000256" key="1">
    <source>
        <dbReference type="SAM" id="MobiDB-lite"/>
    </source>
</evidence>
<accession>A0A382SS55</accession>